<dbReference type="GO" id="GO:0008270">
    <property type="term" value="F:zinc ion binding"/>
    <property type="evidence" value="ECO:0007669"/>
    <property type="project" value="UniProtKB-UniRule"/>
</dbReference>
<evidence type="ECO:0000256" key="10">
    <source>
        <dbReference type="ARBA" id="ARBA00061949"/>
    </source>
</evidence>
<feature type="compositionally biased region" description="Low complexity" evidence="14">
    <location>
        <begin position="383"/>
        <end position="393"/>
    </location>
</feature>
<dbReference type="SUPFAM" id="SSF144232">
    <property type="entry name" value="HIT/MYND zinc finger-like"/>
    <property type="match status" value="1"/>
</dbReference>
<dbReference type="GO" id="GO:0000492">
    <property type="term" value="P:box C/D snoRNP assembly"/>
    <property type="evidence" value="ECO:0007669"/>
    <property type="project" value="TreeGrafter"/>
</dbReference>
<dbReference type="Gene3D" id="3.30.60.190">
    <property type="match status" value="1"/>
</dbReference>
<feature type="region of interest" description="Disordered" evidence="14">
    <location>
        <begin position="344"/>
        <end position="393"/>
    </location>
</feature>
<dbReference type="Pfam" id="PF04438">
    <property type="entry name" value="zf-HIT"/>
    <property type="match status" value="1"/>
</dbReference>
<keyword evidence="7" id="KW-0832">Ubl conjugation</keyword>
<dbReference type="GO" id="GO:0000463">
    <property type="term" value="P:maturation of LSU-rRNA from tricistronic rRNA transcript (SSU-rRNA, 5.8S rRNA, LSU-rRNA)"/>
    <property type="evidence" value="ECO:0007669"/>
    <property type="project" value="TreeGrafter"/>
</dbReference>
<dbReference type="InterPro" id="IPR057721">
    <property type="entry name" value="BCD1_alpha/beta"/>
</dbReference>
<evidence type="ECO:0000313" key="16">
    <source>
        <dbReference type="EMBL" id="PHH76646.1"/>
    </source>
</evidence>
<keyword evidence="4" id="KW-0479">Metal-binding</keyword>
<gene>
    <name evidence="16" type="ORF">CDD80_1360</name>
</gene>
<proteinExistence type="inferred from homology"/>
<dbReference type="InterPro" id="IPR007529">
    <property type="entry name" value="Znf_HIT"/>
</dbReference>
<dbReference type="GO" id="GO:0005634">
    <property type="term" value="C:nucleus"/>
    <property type="evidence" value="ECO:0007669"/>
    <property type="project" value="TreeGrafter"/>
</dbReference>
<evidence type="ECO:0000256" key="4">
    <source>
        <dbReference type="ARBA" id="ARBA00022723"/>
    </source>
</evidence>
<dbReference type="Proteomes" id="UP000226431">
    <property type="component" value="Unassembled WGS sequence"/>
</dbReference>
<comment type="function">
    <text evidence="8">Required for box C/D snoRNAs accumulation involved in snoRNA processing, snoRNA transport to the nucleolus and ribosome biogenesis.</text>
</comment>
<evidence type="ECO:0000256" key="9">
    <source>
        <dbReference type="ARBA" id="ARBA00049654"/>
    </source>
</evidence>
<comment type="subunit">
    <text evidence="10">Interacts with FBL, SNU13, NOP58, NUFIP1, RUVBL1, RUVBL2 and TAF9. Interacts (via HIT-type zinc finger) with the RUVBL1/RUVBL2 complex in the presence of ADP.</text>
</comment>
<evidence type="ECO:0000256" key="13">
    <source>
        <dbReference type="PROSITE-ProRule" id="PRU00453"/>
    </source>
</evidence>
<sequence>MADPLLTTLCSICHSAQPKYKCPRCLQRSCSLTCVKKHKAWSSCNGERDEAAYVPASKLRTVAGLNHDYNYLHKIDLSRERAERLLVSDKGLVSREELRPQTVQQVQWKTGRDGRKVKVVTTKTVRETVERSKAQRSLDGKMARLGVELVRAPRGMTRSKENNTSVGRRSGCVHWQVEWMVLGGEGGSTSMTRALSKVFDYVPLYRAYHALLRDSPTRKAHKGGHLNGEGRPSDSAWSRFEPTTLQEPSTECWVPLRGTGADLAWPHDLDEAQRRRFRFFLGGPPSGSAAAVVVTAVAADGCLREVLRGTTVVEFPTVYVLGAGERLPASFAVEAGRGVKREREVDGGDGWRKRRRFGGSEDGELDDGEEGEDVDVDEDESDTSSSGSDGDSD</sequence>
<dbReference type="PANTHER" id="PTHR13483:SF11">
    <property type="entry name" value="ZINC FINGER HIT DOMAIN-CONTAINING PROTEIN 3"/>
    <property type="match status" value="1"/>
</dbReference>
<protein>
    <recommendedName>
        <fullName evidence="11">Box C/D snoRNA protein 1</fullName>
    </recommendedName>
    <alternativeName>
        <fullName evidence="12">Zinc finger HIT domain-containing protein 6</fullName>
    </alternativeName>
</protein>
<keyword evidence="2" id="KW-0690">Ribosome biogenesis</keyword>
<dbReference type="InterPro" id="IPR051639">
    <property type="entry name" value="BCD1"/>
</dbReference>
<evidence type="ECO:0000259" key="15">
    <source>
        <dbReference type="PROSITE" id="PS51083"/>
    </source>
</evidence>
<organism evidence="16 17">
    <name type="scientific">Ophiocordyceps camponoti-rufipedis</name>
    <dbReference type="NCBI Taxonomy" id="2004952"/>
    <lineage>
        <taxon>Eukaryota</taxon>
        <taxon>Fungi</taxon>
        <taxon>Dikarya</taxon>
        <taxon>Ascomycota</taxon>
        <taxon>Pezizomycotina</taxon>
        <taxon>Sordariomycetes</taxon>
        <taxon>Hypocreomycetidae</taxon>
        <taxon>Hypocreales</taxon>
        <taxon>Ophiocordycipitaceae</taxon>
        <taxon>Ophiocordyceps</taxon>
    </lineage>
</organism>
<evidence type="ECO:0000256" key="14">
    <source>
        <dbReference type="SAM" id="MobiDB-lite"/>
    </source>
</evidence>
<dbReference type="FunFam" id="3.30.60.190:FF:000001">
    <property type="entry name" value="box C/D snoRNA protein 1"/>
    <property type="match status" value="1"/>
</dbReference>
<dbReference type="GO" id="GO:0070761">
    <property type="term" value="C:pre-snoRNP complex"/>
    <property type="evidence" value="ECO:0007669"/>
    <property type="project" value="TreeGrafter"/>
</dbReference>
<keyword evidence="3" id="KW-0597">Phosphoprotein</keyword>
<dbReference type="Pfam" id="PF25790">
    <property type="entry name" value="BCD1"/>
    <property type="match status" value="1"/>
</dbReference>
<keyword evidence="5 13" id="KW-0863">Zinc-finger</keyword>
<evidence type="ECO:0000256" key="5">
    <source>
        <dbReference type="ARBA" id="ARBA00022771"/>
    </source>
</evidence>
<dbReference type="EMBL" id="NJES01000154">
    <property type="protein sequence ID" value="PHH76646.1"/>
    <property type="molecule type" value="Genomic_DNA"/>
</dbReference>
<reference evidence="16 17" key="1">
    <citation type="submission" date="2017-06" db="EMBL/GenBank/DDBJ databases">
        <title>Ant-infecting Ophiocordyceps genomes reveal a high diversity of potential behavioral manipulation genes and a possible major role for enterotoxins.</title>
        <authorList>
            <person name="De Bekker C."/>
            <person name="Evans H.C."/>
            <person name="Brachmann A."/>
            <person name="Hughes D.P."/>
        </authorList>
    </citation>
    <scope>NUCLEOTIDE SEQUENCE [LARGE SCALE GENOMIC DNA]</scope>
    <source>
        <strain evidence="16 17">Map16</strain>
    </source>
</reference>
<dbReference type="STRING" id="2004952.A0A2C5Z9E6"/>
<dbReference type="AlphaFoldDB" id="A0A2C5Z9E6"/>
<dbReference type="GO" id="GO:0048254">
    <property type="term" value="P:snoRNA localization"/>
    <property type="evidence" value="ECO:0007669"/>
    <property type="project" value="TreeGrafter"/>
</dbReference>
<feature type="compositionally biased region" description="Acidic residues" evidence="14">
    <location>
        <begin position="361"/>
        <end position="382"/>
    </location>
</feature>
<accession>A0A2C5Z9E6</accession>
<dbReference type="PANTHER" id="PTHR13483">
    <property type="entry name" value="BOX C_D SNORNA PROTEIN 1-RELATED"/>
    <property type="match status" value="1"/>
</dbReference>
<dbReference type="CDD" id="cd23023">
    <property type="entry name" value="zf-HIT_BCD1"/>
    <property type="match status" value="1"/>
</dbReference>
<evidence type="ECO:0000256" key="12">
    <source>
        <dbReference type="ARBA" id="ARBA00077531"/>
    </source>
</evidence>
<evidence type="ECO:0000256" key="8">
    <source>
        <dbReference type="ARBA" id="ARBA00049598"/>
    </source>
</evidence>
<evidence type="ECO:0000256" key="6">
    <source>
        <dbReference type="ARBA" id="ARBA00022833"/>
    </source>
</evidence>
<dbReference type="PROSITE" id="PS51083">
    <property type="entry name" value="ZF_HIT"/>
    <property type="match status" value="1"/>
</dbReference>
<evidence type="ECO:0000256" key="2">
    <source>
        <dbReference type="ARBA" id="ARBA00022517"/>
    </source>
</evidence>
<evidence type="ECO:0000256" key="7">
    <source>
        <dbReference type="ARBA" id="ARBA00022843"/>
    </source>
</evidence>
<keyword evidence="17" id="KW-1185">Reference proteome</keyword>
<evidence type="ECO:0000256" key="3">
    <source>
        <dbReference type="ARBA" id="ARBA00022553"/>
    </source>
</evidence>
<evidence type="ECO:0000313" key="17">
    <source>
        <dbReference type="Proteomes" id="UP000226431"/>
    </source>
</evidence>
<dbReference type="OrthoDB" id="272357at2759"/>
<feature type="region of interest" description="Disordered" evidence="14">
    <location>
        <begin position="217"/>
        <end position="241"/>
    </location>
</feature>
<evidence type="ECO:0000256" key="1">
    <source>
        <dbReference type="ARBA" id="ARBA00022499"/>
    </source>
</evidence>
<evidence type="ECO:0000256" key="11">
    <source>
        <dbReference type="ARBA" id="ARBA00068630"/>
    </source>
</evidence>
<comment type="similarity">
    <text evidence="9">Belongs to the BCD1 family.</text>
</comment>
<keyword evidence="1" id="KW-1017">Isopeptide bond</keyword>
<keyword evidence="6" id="KW-0862">Zinc</keyword>
<name>A0A2C5Z9E6_9HYPO</name>
<feature type="domain" description="HIT-type" evidence="15">
    <location>
        <begin position="10"/>
        <end position="44"/>
    </location>
</feature>
<comment type="caution">
    <text evidence="16">The sequence shown here is derived from an EMBL/GenBank/DDBJ whole genome shotgun (WGS) entry which is preliminary data.</text>
</comment>